<dbReference type="Proteomes" id="UP000294887">
    <property type="component" value="Unassembled WGS sequence"/>
</dbReference>
<feature type="domain" description="SPOR" evidence="3">
    <location>
        <begin position="223"/>
        <end position="306"/>
    </location>
</feature>
<comment type="caution">
    <text evidence="4">The sequence shown here is derived from an EMBL/GenBank/DDBJ whole genome shotgun (WGS) entry which is preliminary data.</text>
</comment>
<dbReference type="InterPro" id="IPR052521">
    <property type="entry name" value="Cell_div_SPOR-domain"/>
</dbReference>
<evidence type="ECO:0000313" key="4">
    <source>
        <dbReference type="EMBL" id="TCJ85109.1"/>
    </source>
</evidence>
<keyword evidence="5" id="KW-1185">Reference proteome</keyword>
<dbReference type="PANTHER" id="PTHR38687">
    <property type="entry name" value="CELL DIVISION PROTEIN DEDD-RELATED"/>
    <property type="match status" value="1"/>
</dbReference>
<dbReference type="SUPFAM" id="SSF110997">
    <property type="entry name" value="Sporulation related repeat"/>
    <property type="match status" value="1"/>
</dbReference>
<sequence>MDNAMVKRGIGAIVLAIIAALLLGYLLKDKSRERQEVVDMKLPGAPEINIPSLSEATSKVTDSAASLVGEAKDTVTNAGSAVVASATGTLKTATDSVKSVTDSAKTAVENVTSANTDSATNDGTKPGFSFRPPNLNEQKEIVDNVGTSDQGATEATTAAVTAAPVKKDTVVASSNPKPAKKVFKPTIEEEPKAKPPAKKKVVAKKKVEQKPAPKKAAPAANTNPTGGKYSIQLLATSSQSRANKLASTMNSEGYVAFITQTTSNNKILYRVRVGGHNDRNSAIKAQDSMKRRYKKNFFVQNSLVVSK</sequence>
<gene>
    <name evidence="4" type="ORF">EV695_3075</name>
</gene>
<dbReference type="RefSeq" id="WP_131906819.1">
    <property type="nucleotide sequence ID" value="NZ_BAAAFU010000001.1"/>
</dbReference>
<dbReference type="InterPro" id="IPR036680">
    <property type="entry name" value="SPOR-like_sf"/>
</dbReference>
<dbReference type="GO" id="GO:0042834">
    <property type="term" value="F:peptidoglycan binding"/>
    <property type="evidence" value="ECO:0007669"/>
    <property type="project" value="InterPro"/>
</dbReference>
<evidence type="ECO:0000313" key="5">
    <source>
        <dbReference type="Proteomes" id="UP000294887"/>
    </source>
</evidence>
<proteinExistence type="predicted"/>
<evidence type="ECO:0000259" key="3">
    <source>
        <dbReference type="PROSITE" id="PS51724"/>
    </source>
</evidence>
<dbReference type="PROSITE" id="PS51724">
    <property type="entry name" value="SPOR"/>
    <property type="match status" value="1"/>
</dbReference>
<dbReference type="OrthoDB" id="5625161at2"/>
<keyword evidence="4" id="KW-0131">Cell cycle</keyword>
<feature type="region of interest" description="Disordered" evidence="1">
    <location>
        <begin position="113"/>
        <end position="134"/>
    </location>
</feature>
<dbReference type="GO" id="GO:0032153">
    <property type="term" value="C:cell division site"/>
    <property type="evidence" value="ECO:0007669"/>
    <property type="project" value="TreeGrafter"/>
</dbReference>
<dbReference type="GO" id="GO:0030428">
    <property type="term" value="C:cell septum"/>
    <property type="evidence" value="ECO:0007669"/>
    <property type="project" value="TreeGrafter"/>
</dbReference>
<keyword evidence="2" id="KW-0472">Membrane</keyword>
<accession>A0A4R1EYV9</accession>
<dbReference type="AlphaFoldDB" id="A0A4R1EYV9"/>
<dbReference type="InterPro" id="IPR007730">
    <property type="entry name" value="SPOR-like_dom"/>
</dbReference>
<dbReference type="Gene3D" id="3.30.70.1070">
    <property type="entry name" value="Sporulation related repeat"/>
    <property type="match status" value="1"/>
</dbReference>
<keyword evidence="4" id="KW-0132">Cell division</keyword>
<feature type="compositionally biased region" description="Basic residues" evidence="1">
    <location>
        <begin position="195"/>
        <end position="204"/>
    </location>
</feature>
<protein>
    <submittedName>
        <fullName evidence="4">Cell division septation protein DedD</fullName>
    </submittedName>
</protein>
<reference evidence="4 5" key="1">
    <citation type="submission" date="2019-03" db="EMBL/GenBank/DDBJ databases">
        <title>Genomic Encyclopedia of Type Strains, Phase IV (KMG-IV): sequencing the most valuable type-strain genomes for metagenomic binning, comparative biology and taxonomic classification.</title>
        <authorList>
            <person name="Goeker M."/>
        </authorList>
    </citation>
    <scope>NUCLEOTIDE SEQUENCE [LARGE SCALE GENOMIC DNA]</scope>
    <source>
        <strain evidence="4 5">DSM 24830</strain>
    </source>
</reference>
<dbReference type="PANTHER" id="PTHR38687:SF1">
    <property type="entry name" value="CELL DIVISION PROTEIN DEDD"/>
    <property type="match status" value="1"/>
</dbReference>
<keyword evidence="2" id="KW-1133">Transmembrane helix</keyword>
<dbReference type="GO" id="GO:0032506">
    <property type="term" value="P:cytokinetic process"/>
    <property type="evidence" value="ECO:0007669"/>
    <property type="project" value="TreeGrafter"/>
</dbReference>
<organism evidence="4 5">
    <name type="scientific">Cocleimonas flava</name>
    <dbReference type="NCBI Taxonomy" id="634765"/>
    <lineage>
        <taxon>Bacteria</taxon>
        <taxon>Pseudomonadati</taxon>
        <taxon>Pseudomonadota</taxon>
        <taxon>Gammaproteobacteria</taxon>
        <taxon>Thiotrichales</taxon>
        <taxon>Thiotrichaceae</taxon>
        <taxon>Cocleimonas</taxon>
    </lineage>
</organism>
<evidence type="ECO:0000256" key="2">
    <source>
        <dbReference type="SAM" id="Phobius"/>
    </source>
</evidence>
<dbReference type="EMBL" id="SMFQ01000004">
    <property type="protein sequence ID" value="TCJ85109.1"/>
    <property type="molecule type" value="Genomic_DNA"/>
</dbReference>
<feature type="region of interest" description="Disordered" evidence="1">
    <location>
        <begin position="171"/>
        <end position="226"/>
    </location>
</feature>
<feature type="compositionally biased region" description="Polar residues" evidence="1">
    <location>
        <begin position="113"/>
        <end position="123"/>
    </location>
</feature>
<evidence type="ECO:0000256" key="1">
    <source>
        <dbReference type="SAM" id="MobiDB-lite"/>
    </source>
</evidence>
<feature type="transmembrane region" description="Helical" evidence="2">
    <location>
        <begin position="6"/>
        <end position="27"/>
    </location>
</feature>
<dbReference type="Pfam" id="PF05036">
    <property type="entry name" value="SPOR"/>
    <property type="match status" value="1"/>
</dbReference>
<name>A0A4R1EYV9_9GAMM</name>
<keyword evidence="2" id="KW-0812">Transmembrane</keyword>